<dbReference type="AlphaFoldDB" id="A0A8H5FHZ4"/>
<dbReference type="InterPro" id="IPR006674">
    <property type="entry name" value="HD_domain"/>
</dbReference>
<sequence length="210" mass="24011">MTATPGQAVAAETSNKTFTKTGDPSLDRLAFFHILEKLKTQKRTGWVNNKIASPESIADHMHRMAILSLCTSDTKLDVAKCVMLSVVHDLSEALVGDIAPSHGIPKEEKYRLEAEAMRVFVHDMLHDSPAAQRIEALWKEYEGRETPEAQFVKDLDRFEMATQALEYERDLRTPRLQEFYDGSIPFIRHPEVREWGKDLLDERSRLFPAE</sequence>
<dbReference type="PANTHER" id="PTHR11845">
    <property type="entry name" value="5'-DEOXYNUCLEOTIDASE HDDC2"/>
    <property type="match status" value="1"/>
</dbReference>
<accession>A0A8H5FHZ4</accession>
<keyword evidence="11" id="KW-0460">Magnesium</keyword>
<organism evidence="14 15">
    <name type="scientific">Collybiopsis confluens</name>
    <dbReference type="NCBI Taxonomy" id="2823264"/>
    <lineage>
        <taxon>Eukaryota</taxon>
        <taxon>Fungi</taxon>
        <taxon>Dikarya</taxon>
        <taxon>Basidiomycota</taxon>
        <taxon>Agaricomycotina</taxon>
        <taxon>Agaricomycetes</taxon>
        <taxon>Agaricomycetidae</taxon>
        <taxon>Agaricales</taxon>
        <taxon>Marasmiineae</taxon>
        <taxon>Omphalotaceae</taxon>
        <taxon>Collybiopsis</taxon>
    </lineage>
</organism>
<comment type="similarity">
    <text evidence="6">Belongs to the HDDC2 family.</text>
</comment>
<comment type="cofactor">
    <cofactor evidence="3">
        <name>Co(2+)</name>
        <dbReference type="ChEBI" id="CHEBI:48828"/>
    </cofactor>
</comment>
<evidence type="ECO:0000256" key="3">
    <source>
        <dbReference type="ARBA" id="ARBA00001941"/>
    </source>
</evidence>
<comment type="cofactor">
    <cofactor evidence="4">
        <name>Mg(2+)</name>
        <dbReference type="ChEBI" id="CHEBI:18420"/>
    </cofactor>
</comment>
<keyword evidence="10" id="KW-0378">Hydrolase</keyword>
<evidence type="ECO:0000256" key="7">
    <source>
        <dbReference type="ARBA" id="ARBA00011738"/>
    </source>
</evidence>
<dbReference type="EC" id="3.1.3.89" evidence="8"/>
<evidence type="ECO:0000256" key="5">
    <source>
        <dbReference type="ARBA" id="ARBA00004074"/>
    </source>
</evidence>
<dbReference type="GO" id="GO:0002953">
    <property type="term" value="F:5'-deoxynucleotidase activity"/>
    <property type="evidence" value="ECO:0007669"/>
    <property type="project" value="UniProtKB-EC"/>
</dbReference>
<keyword evidence="15" id="KW-1185">Reference proteome</keyword>
<evidence type="ECO:0000313" key="14">
    <source>
        <dbReference type="EMBL" id="KAF5337466.1"/>
    </source>
</evidence>
<evidence type="ECO:0000256" key="11">
    <source>
        <dbReference type="ARBA" id="ARBA00022842"/>
    </source>
</evidence>
<feature type="domain" description="HD/PDEase" evidence="13">
    <location>
        <begin position="53"/>
        <end position="170"/>
    </location>
</feature>
<evidence type="ECO:0000313" key="15">
    <source>
        <dbReference type="Proteomes" id="UP000518752"/>
    </source>
</evidence>
<evidence type="ECO:0000256" key="1">
    <source>
        <dbReference type="ARBA" id="ARBA00001638"/>
    </source>
</evidence>
<comment type="catalytic activity">
    <reaction evidence="1">
        <text>a 2'-deoxyribonucleoside 5'-phosphate + H2O = a 2'-deoxyribonucleoside + phosphate</text>
        <dbReference type="Rhea" id="RHEA:36167"/>
        <dbReference type="ChEBI" id="CHEBI:15377"/>
        <dbReference type="ChEBI" id="CHEBI:18274"/>
        <dbReference type="ChEBI" id="CHEBI:43474"/>
        <dbReference type="ChEBI" id="CHEBI:65317"/>
        <dbReference type="EC" id="3.1.3.89"/>
    </reaction>
</comment>
<dbReference type="GO" id="GO:0005737">
    <property type="term" value="C:cytoplasm"/>
    <property type="evidence" value="ECO:0007669"/>
    <property type="project" value="TreeGrafter"/>
</dbReference>
<evidence type="ECO:0000259" key="13">
    <source>
        <dbReference type="SMART" id="SM00471"/>
    </source>
</evidence>
<dbReference type="PANTHER" id="PTHR11845:SF13">
    <property type="entry name" value="5'-DEOXYNUCLEOTIDASE HDDC2"/>
    <property type="match status" value="1"/>
</dbReference>
<dbReference type="OrthoDB" id="10254258at2759"/>
<evidence type="ECO:0000256" key="4">
    <source>
        <dbReference type="ARBA" id="ARBA00001946"/>
    </source>
</evidence>
<dbReference type="Pfam" id="PF13023">
    <property type="entry name" value="HD_3"/>
    <property type="match status" value="1"/>
</dbReference>
<dbReference type="FunFam" id="1.10.3210.10:FF:000011">
    <property type="entry name" value="HD domain-containing protein 2"/>
    <property type="match status" value="1"/>
</dbReference>
<comment type="function">
    <text evidence="5">Catalyzes the dephosphorylation of the nucleoside 5'-monophosphates deoxyadenosine monophosphate (dAMP), deoxycytidine monophosphate (dCMP), deoxyguanosine monophosphate (dGMP) and deoxythymidine monophosphate (dTMP).</text>
</comment>
<dbReference type="GO" id="GO:0046872">
    <property type="term" value="F:metal ion binding"/>
    <property type="evidence" value="ECO:0007669"/>
    <property type="project" value="UniProtKB-KW"/>
</dbReference>
<gene>
    <name evidence="14" type="ORF">D9757_014665</name>
</gene>
<dbReference type="InterPro" id="IPR039356">
    <property type="entry name" value="YfbR/HDDC2"/>
</dbReference>
<dbReference type="InterPro" id="IPR003607">
    <property type="entry name" value="HD/PDEase_dom"/>
</dbReference>
<comment type="subunit">
    <text evidence="7">Homodimer.</text>
</comment>
<dbReference type="Gene3D" id="1.10.3210.10">
    <property type="entry name" value="Hypothetical protein af1432"/>
    <property type="match status" value="1"/>
</dbReference>
<proteinExistence type="inferred from homology"/>
<dbReference type="GO" id="GO:0009159">
    <property type="term" value="P:deoxyribonucleoside monophosphate catabolic process"/>
    <property type="evidence" value="ECO:0007669"/>
    <property type="project" value="UniProtKB-ARBA"/>
</dbReference>
<dbReference type="SUPFAM" id="SSF109604">
    <property type="entry name" value="HD-domain/PDEase-like"/>
    <property type="match status" value="1"/>
</dbReference>
<keyword evidence="9" id="KW-0479">Metal-binding</keyword>
<evidence type="ECO:0000256" key="6">
    <source>
        <dbReference type="ARBA" id="ARBA00009999"/>
    </source>
</evidence>
<evidence type="ECO:0000256" key="8">
    <source>
        <dbReference type="ARBA" id="ARBA00012964"/>
    </source>
</evidence>
<comment type="caution">
    <text evidence="14">The sequence shown here is derived from an EMBL/GenBank/DDBJ whole genome shotgun (WGS) entry which is preliminary data.</text>
</comment>
<evidence type="ECO:0000256" key="12">
    <source>
        <dbReference type="ARBA" id="ARBA00023285"/>
    </source>
</evidence>
<comment type="cofactor">
    <cofactor evidence="2">
        <name>Mn(2+)</name>
        <dbReference type="ChEBI" id="CHEBI:29035"/>
    </cofactor>
</comment>
<reference evidence="14 15" key="1">
    <citation type="journal article" date="2020" name="ISME J.">
        <title>Uncovering the hidden diversity of litter-decomposition mechanisms in mushroom-forming fungi.</title>
        <authorList>
            <person name="Floudas D."/>
            <person name="Bentzer J."/>
            <person name="Ahren D."/>
            <person name="Johansson T."/>
            <person name="Persson P."/>
            <person name="Tunlid A."/>
        </authorList>
    </citation>
    <scope>NUCLEOTIDE SEQUENCE [LARGE SCALE GENOMIC DNA]</scope>
    <source>
        <strain evidence="14 15">CBS 406.79</strain>
    </source>
</reference>
<dbReference type="EMBL" id="JAACJN010000620">
    <property type="protein sequence ID" value="KAF5337466.1"/>
    <property type="molecule type" value="Genomic_DNA"/>
</dbReference>
<dbReference type="SMART" id="SM00471">
    <property type="entry name" value="HDc"/>
    <property type="match status" value="1"/>
</dbReference>
<evidence type="ECO:0000256" key="9">
    <source>
        <dbReference type="ARBA" id="ARBA00022723"/>
    </source>
</evidence>
<evidence type="ECO:0000256" key="2">
    <source>
        <dbReference type="ARBA" id="ARBA00001936"/>
    </source>
</evidence>
<name>A0A8H5FHZ4_9AGAR</name>
<protein>
    <recommendedName>
        <fullName evidence="8">5'-deoxynucleotidase</fullName>
        <ecNumber evidence="8">3.1.3.89</ecNumber>
    </recommendedName>
</protein>
<dbReference type="Proteomes" id="UP000518752">
    <property type="component" value="Unassembled WGS sequence"/>
</dbReference>
<keyword evidence="12" id="KW-0170">Cobalt</keyword>
<evidence type="ECO:0000256" key="10">
    <source>
        <dbReference type="ARBA" id="ARBA00022801"/>
    </source>
</evidence>